<feature type="domain" description="HTH merR-type" evidence="2">
    <location>
        <begin position="2"/>
        <end position="71"/>
    </location>
</feature>
<evidence type="ECO:0000313" key="3">
    <source>
        <dbReference type="EMBL" id="KAA8888768.1"/>
    </source>
</evidence>
<dbReference type="CDD" id="cd00592">
    <property type="entry name" value="HTH_MerR-like"/>
    <property type="match status" value="1"/>
</dbReference>
<dbReference type="EMBL" id="VXLC01000003">
    <property type="protein sequence ID" value="KAA8888768.1"/>
    <property type="molecule type" value="Genomic_DNA"/>
</dbReference>
<evidence type="ECO:0000313" key="4">
    <source>
        <dbReference type="Proteomes" id="UP000323876"/>
    </source>
</evidence>
<protein>
    <submittedName>
        <fullName evidence="3">MerR family transcriptional regulator</fullName>
    </submittedName>
</protein>
<dbReference type="PRINTS" id="PR00040">
    <property type="entry name" value="HTHMERR"/>
</dbReference>
<comment type="caution">
    <text evidence="3">The sequence shown here is derived from an EMBL/GenBank/DDBJ whole genome shotgun (WGS) entry which is preliminary data.</text>
</comment>
<keyword evidence="4" id="KW-1185">Reference proteome</keyword>
<dbReference type="InterPro" id="IPR009061">
    <property type="entry name" value="DNA-bd_dom_put_sf"/>
</dbReference>
<name>A0A5N0EHB0_9NOCA</name>
<dbReference type="PANTHER" id="PTHR30204">
    <property type="entry name" value="REDOX-CYCLING DRUG-SENSING TRANSCRIPTIONAL ACTIVATOR SOXR"/>
    <property type="match status" value="1"/>
</dbReference>
<sequence>MAWSTRQLAELAGTSIRTVRHYHDVGLLAEPERMPNGYKSYDETHLARLLRVKHLADLGFSLAQIARMGETGPSEQSVRALDADLAAAIERLQRMRAELAQTLHPVDIPARPAPAGLQPIG</sequence>
<keyword evidence="1" id="KW-0238">DNA-binding</keyword>
<accession>A0A5N0EHB0</accession>
<proteinExistence type="predicted"/>
<gene>
    <name evidence="3" type="ORF">F3087_07045</name>
</gene>
<dbReference type="GO" id="GO:0003677">
    <property type="term" value="F:DNA binding"/>
    <property type="evidence" value="ECO:0007669"/>
    <property type="project" value="UniProtKB-KW"/>
</dbReference>
<dbReference type="OrthoDB" id="4569196at2"/>
<reference evidence="3 4" key="1">
    <citation type="submission" date="2019-09" db="EMBL/GenBank/DDBJ databases">
        <authorList>
            <person name="Wang X."/>
        </authorList>
    </citation>
    <scope>NUCLEOTIDE SEQUENCE [LARGE SCALE GENOMIC DNA]</scope>
    <source>
        <strain evidence="3 4">CICC 11023</strain>
    </source>
</reference>
<dbReference type="InterPro" id="IPR047057">
    <property type="entry name" value="MerR_fam"/>
</dbReference>
<dbReference type="AlphaFoldDB" id="A0A5N0EHB0"/>
<evidence type="ECO:0000256" key="1">
    <source>
        <dbReference type="ARBA" id="ARBA00023125"/>
    </source>
</evidence>
<dbReference type="PROSITE" id="PS50937">
    <property type="entry name" value="HTH_MERR_2"/>
    <property type="match status" value="1"/>
</dbReference>
<dbReference type="Gene3D" id="1.10.1660.10">
    <property type="match status" value="1"/>
</dbReference>
<dbReference type="Proteomes" id="UP000323876">
    <property type="component" value="Unassembled WGS sequence"/>
</dbReference>
<dbReference type="SMART" id="SM00422">
    <property type="entry name" value="HTH_MERR"/>
    <property type="match status" value="1"/>
</dbReference>
<dbReference type="GO" id="GO:0003700">
    <property type="term" value="F:DNA-binding transcription factor activity"/>
    <property type="evidence" value="ECO:0007669"/>
    <property type="project" value="InterPro"/>
</dbReference>
<dbReference type="SUPFAM" id="SSF46955">
    <property type="entry name" value="Putative DNA-binding domain"/>
    <property type="match status" value="1"/>
</dbReference>
<dbReference type="Pfam" id="PF13411">
    <property type="entry name" value="MerR_1"/>
    <property type="match status" value="1"/>
</dbReference>
<evidence type="ECO:0000259" key="2">
    <source>
        <dbReference type="PROSITE" id="PS50937"/>
    </source>
</evidence>
<dbReference type="PANTHER" id="PTHR30204:SF93">
    <property type="entry name" value="HTH MERR-TYPE DOMAIN-CONTAINING PROTEIN"/>
    <property type="match status" value="1"/>
</dbReference>
<organism evidence="3 4">
    <name type="scientific">Nocardia colli</name>
    <dbReference type="NCBI Taxonomy" id="2545717"/>
    <lineage>
        <taxon>Bacteria</taxon>
        <taxon>Bacillati</taxon>
        <taxon>Actinomycetota</taxon>
        <taxon>Actinomycetes</taxon>
        <taxon>Mycobacteriales</taxon>
        <taxon>Nocardiaceae</taxon>
        <taxon>Nocardia</taxon>
    </lineage>
</organism>
<dbReference type="InterPro" id="IPR000551">
    <property type="entry name" value="MerR-type_HTH_dom"/>
</dbReference>